<protein>
    <recommendedName>
        <fullName evidence="3">DUF3990 domain-containing protein</fullName>
    </recommendedName>
</protein>
<comment type="caution">
    <text evidence="1">The sequence shown here is derived from an EMBL/GenBank/DDBJ whole genome shotgun (WGS) entry which is preliminary data.</text>
</comment>
<gene>
    <name evidence="1" type="ORF">DWV56_04830</name>
</gene>
<evidence type="ECO:0000313" key="1">
    <source>
        <dbReference type="EMBL" id="RGW75521.1"/>
    </source>
</evidence>
<reference evidence="1 2" key="1">
    <citation type="submission" date="2018-08" db="EMBL/GenBank/DDBJ databases">
        <title>A genome reference for cultivated species of the human gut microbiota.</title>
        <authorList>
            <person name="Zou Y."/>
            <person name="Xue W."/>
            <person name="Luo G."/>
        </authorList>
    </citation>
    <scope>NUCLEOTIDE SEQUENCE [LARGE SCALE GENOMIC DNA]</scope>
    <source>
        <strain evidence="1 2">AF10-31</strain>
    </source>
</reference>
<sequence>MILYHGTTLSRGEGIIKDHCIKHDISRVYTNTGKLDCDTTNGYVYLTPNIETAYFYGNINSLRSETNDDLKYVYIFKVEIDEDKLLPDYDELKIKKIKSKDVTWKESLAICKTVRVDEDVNVNKAEYLMLPNTMNHKETEDNLNLVRELSKSEVQSLDANVVLKEILSKWSWQKL</sequence>
<organism evidence="1 2">
    <name type="scientific">Holdemanella biformis</name>
    <dbReference type="NCBI Taxonomy" id="1735"/>
    <lineage>
        <taxon>Bacteria</taxon>
        <taxon>Bacillati</taxon>
        <taxon>Bacillota</taxon>
        <taxon>Erysipelotrichia</taxon>
        <taxon>Erysipelotrichales</taxon>
        <taxon>Erysipelotrichaceae</taxon>
        <taxon>Holdemanella</taxon>
    </lineage>
</organism>
<evidence type="ECO:0008006" key="3">
    <source>
        <dbReference type="Google" id="ProtNLM"/>
    </source>
</evidence>
<dbReference type="AlphaFoldDB" id="A0A413CVM5"/>
<proteinExistence type="predicted"/>
<evidence type="ECO:0000313" key="2">
    <source>
        <dbReference type="Proteomes" id="UP000284651"/>
    </source>
</evidence>
<dbReference type="Proteomes" id="UP000284651">
    <property type="component" value="Unassembled WGS sequence"/>
</dbReference>
<dbReference type="RefSeq" id="WP_118357093.1">
    <property type="nucleotide sequence ID" value="NZ_JAHABA010000024.1"/>
</dbReference>
<name>A0A413CVM5_9FIRM</name>
<dbReference type="EMBL" id="QSAT01000011">
    <property type="protein sequence ID" value="RGW75521.1"/>
    <property type="molecule type" value="Genomic_DNA"/>
</dbReference>
<accession>A0A413CVM5</accession>